<accession>A0ABU8L3G1</accession>
<dbReference type="RefSeq" id="WP_337108315.1">
    <property type="nucleotide sequence ID" value="NZ_JAPYKS010000020.1"/>
</dbReference>
<protein>
    <recommendedName>
        <fullName evidence="3">DUF1488 domain-containing protein</fullName>
    </recommendedName>
</protein>
<name>A0ABU8L3G1_9HYPH</name>
<dbReference type="EMBL" id="JAPYKS010000020">
    <property type="protein sequence ID" value="MEI9411850.1"/>
    <property type="molecule type" value="Genomic_DNA"/>
</dbReference>
<evidence type="ECO:0000313" key="1">
    <source>
        <dbReference type="EMBL" id="MEI9411850.1"/>
    </source>
</evidence>
<organism evidence="1 2">
    <name type="scientific">Mesorhizobium salmacidum</name>
    <dbReference type="NCBI Taxonomy" id="3015171"/>
    <lineage>
        <taxon>Bacteria</taxon>
        <taxon>Pseudomonadati</taxon>
        <taxon>Pseudomonadota</taxon>
        <taxon>Alphaproteobacteria</taxon>
        <taxon>Hyphomicrobiales</taxon>
        <taxon>Phyllobacteriaceae</taxon>
        <taxon>Mesorhizobium</taxon>
    </lineage>
</organism>
<evidence type="ECO:0000313" key="2">
    <source>
        <dbReference type="Proteomes" id="UP001387293"/>
    </source>
</evidence>
<proteinExistence type="predicted"/>
<sequence length="61" mass="6882">MAFTVIWYGRQGVFDKVTFDAEKTAKDHAIAMFETRRVDDGVVCVEVRKDSGTVVFSHAEN</sequence>
<comment type="caution">
    <text evidence="1">The sequence shown here is derived from an EMBL/GenBank/DDBJ whole genome shotgun (WGS) entry which is preliminary data.</text>
</comment>
<gene>
    <name evidence="1" type="ORF">O7A60_24210</name>
</gene>
<reference evidence="1 2" key="1">
    <citation type="submission" date="2022-12" db="EMBL/GenBank/DDBJ databases">
        <authorList>
            <person name="Muema E."/>
        </authorList>
    </citation>
    <scope>NUCLEOTIDE SEQUENCE [LARGE SCALE GENOMIC DNA]</scope>
    <source>
        <strain evidence="2">1326</strain>
    </source>
</reference>
<keyword evidence="2" id="KW-1185">Reference proteome</keyword>
<evidence type="ECO:0008006" key="3">
    <source>
        <dbReference type="Google" id="ProtNLM"/>
    </source>
</evidence>
<dbReference type="Proteomes" id="UP001387293">
    <property type="component" value="Unassembled WGS sequence"/>
</dbReference>